<reference evidence="2" key="1">
    <citation type="submission" date="2019-03" db="EMBL/GenBank/DDBJ databases">
        <title>WGS assembly of Setaria viridis.</title>
        <authorList>
            <person name="Huang P."/>
            <person name="Jenkins J."/>
            <person name="Grimwood J."/>
            <person name="Barry K."/>
            <person name="Healey A."/>
            <person name="Mamidi S."/>
            <person name="Sreedasyam A."/>
            <person name="Shu S."/>
            <person name="Feldman M."/>
            <person name="Wu J."/>
            <person name="Yu Y."/>
            <person name="Chen C."/>
            <person name="Johnson J."/>
            <person name="Rokhsar D."/>
            <person name="Baxter I."/>
            <person name="Schmutz J."/>
            <person name="Brutnell T."/>
            <person name="Kellogg E."/>
        </authorList>
    </citation>
    <scope>NUCLEOTIDE SEQUENCE [LARGE SCALE GENOMIC DNA]</scope>
</reference>
<evidence type="ECO:0000313" key="3">
    <source>
        <dbReference type="Proteomes" id="UP000298652"/>
    </source>
</evidence>
<protein>
    <submittedName>
        <fullName evidence="2">Uncharacterized protein</fullName>
    </submittedName>
</protein>
<evidence type="ECO:0000313" key="2">
    <source>
        <dbReference type="EMBL" id="TKW19927.1"/>
    </source>
</evidence>
<dbReference type="AlphaFoldDB" id="A0A4U6V7P9"/>
<dbReference type="Gramene" id="TKW19927">
    <property type="protein sequence ID" value="TKW19927"/>
    <property type="gene ID" value="SEVIR_4G051701v2"/>
</dbReference>
<proteinExistence type="predicted"/>
<gene>
    <name evidence="2" type="ORF">SEVIR_4G051701v2</name>
</gene>
<sequence>MEAAELSARAGGHRAGAGPARRPAGRCRDAGASPRRRSLPALGIPRRRGRGGSPRAPIGAAQLGVLPGHKPWDGDLADGSRGPWLPRRGSFSSGRLRRSKSTAAASTGS</sequence>
<organism evidence="2 3">
    <name type="scientific">Setaria viridis</name>
    <name type="common">Green bristlegrass</name>
    <name type="synonym">Setaria italica subsp. viridis</name>
    <dbReference type="NCBI Taxonomy" id="4556"/>
    <lineage>
        <taxon>Eukaryota</taxon>
        <taxon>Viridiplantae</taxon>
        <taxon>Streptophyta</taxon>
        <taxon>Embryophyta</taxon>
        <taxon>Tracheophyta</taxon>
        <taxon>Spermatophyta</taxon>
        <taxon>Magnoliopsida</taxon>
        <taxon>Liliopsida</taxon>
        <taxon>Poales</taxon>
        <taxon>Poaceae</taxon>
        <taxon>PACMAD clade</taxon>
        <taxon>Panicoideae</taxon>
        <taxon>Panicodae</taxon>
        <taxon>Paniceae</taxon>
        <taxon>Cenchrinae</taxon>
        <taxon>Setaria</taxon>
    </lineage>
</organism>
<accession>A0A4U6V7P9</accession>
<keyword evidence="3" id="KW-1185">Reference proteome</keyword>
<evidence type="ECO:0000256" key="1">
    <source>
        <dbReference type="SAM" id="MobiDB-lite"/>
    </source>
</evidence>
<dbReference type="Proteomes" id="UP000298652">
    <property type="component" value="Chromosome 4"/>
</dbReference>
<name>A0A4U6V7P9_SETVI</name>
<dbReference type="EMBL" id="CM016555">
    <property type="protein sequence ID" value="TKW19927.1"/>
    <property type="molecule type" value="Genomic_DNA"/>
</dbReference>
<feature type="region of interest" description="Disordered" evidence="1">
    <location>
        <begin position="1"/>
        <end position="109"/>
    </location>
</feature>